<keyword evidence="4" id="KW-1185">Reference proteome</keyword>
<dbReference type="HOGENOM" id="CLU_023205_2_1_1"/>
<dbReference type="Proteomes" id="UP000054279">
    <property type="component" value="Unassembled WGS sequence"/>
</dbReference>
<dbReference type="AlphaFoldDB" id="A0A0C9U7A4"/>
<dbReference type="InterPro" id="IPR023210">
    <property type="entry name" value="NADP_OxRdtase_dom"/>
</dbReference>
<dbReference type="Gene3D" id="3.20.20.100">
    <property type="entry name" value="NADP-dependent oxidoreductase domain"/>
    <property type="match status" value="1"/>
</dbReference>
<name>A0A0C9U7A4_SPHS4</name>
<dbReference type="GO" id="GO:0005737">
    <property type="term" value="C:cytoplasm"/>
    <property type="evidence" value="ECO:0007669"/>
    <property type="project" value="TreeGrafter"/>
</dbReference>
<accession>A0A0C9U7A4</accession>
<dbReference type="PANTHER" id="PTHR43625">
    <property type="entry name" value="AFLATOXIN B1 ALDEHYDE REDUCTASE"/>
    <property type="match status" value="1"/>
</dbReference>
<dbReference type="GO" id="GO:0016491">
    <property type="term" value="F:oxidoreductase activity"/>
    <property type="evidence" value="ECO:0007669"/>
    <property type="project" value="UniProtKB-KW"/>
</dbReference>
<dbReference type="PANTHER" id="PTHR43625:SF40">
    <property type="entry name" value="ALDO-KETO REDUCTASE YAKC [NADP(+)]"/>
    <property type="match status" value="1"/>
</dbReference>
<organism evidence="3 4">
    <name type="scientific">Sphaerobolus stellatus (strain SS14)</name>
    <dbReference type="NCBI Taxonomy" id="990650"/>
    <lineage>
        <taxon>Eukaryota</taxon>
        <taxon>Fungi</taxon>
        <taxon>Dikarya</taxon>
        <taxon>Basidiomycota</taxon>
        <taxon>Agaricomycotina</taxon>
        <taxon>Agaricomycetes</taxon>
        <taxon>Phallomycetidae</taxon>
        <taxon>Geastrales</taxon>
        <taxon>Sphaerobolaceae</taxon>
        <taxon>Sphaerobolus</taxon>
    </lineage>
</organism>
<gene>
    <name evidence="3" type="ORF">M422DRAFT_33086</name>
</gene>
<sequence>MPSTRTYPVRQLGQNGPIISTIGFGTMAAGAFYGKTDKDAVYKTFTYAADRGVTFWDTADSYGDCEILIGKWFKDTGRRSEITLATKFGYQNQELQDRKPCSKPSYIRKAIERSLKNLQTDYIDIYYQHRVDKEVPIEIVMETLRELVKEGKIKYIGLSECSAETLRRAKAVPGVGNKLVVVQMEYSLFTLDVEREEFAEVLKETSVDLVAYSPLSRGLASGRFRSRKDFDEDDVRLILRRLSEENFPKVIAIVDKLQEIGKRTGLTSSQVALAWIIAEHDNFIPIPGCRNSARLEENATAGEVKLSSEDVKAIRELAKEADNTVGPRYPPAYIPEGDCIAATEWKGE</sequence>
<reference evidence="3 4" key="1">
    <citation type="submission" date="2014-06" db="EMBL/GenBank/DDBJ databases">
        <title>Evolutionary Origins and Diversification of the Mycorrhizal Mutualists.</title>
        <authorList>
            <consortium name="DOE Joint Genome Institute"/>
            <consortium name="Mycorrhizal Genomics Consortium"/>
            <person name="Kohler A."/>
            <person name="Kuo A."/>
            <person name="Nagy L.G."/>
            <person name="Floudas D."/>
            <person name="Copeland A."/>
            <person name="Barry K.W."/>
            <person name="Cichocki N."/>
            <person name="Veneault-Fourrey C."/>
            <person name="LaButti K."/>
            <person name="Lindquist E.A."/>
            <person name="Lipzen A."/>
            <person name="Lundell T."/>
            <person name="Morin E."/>
            <person name="Murat C."/>
            <person name="Riley R."/>
            <person name="Ohm R."/>
            <person name="Sun H."/>
            <person name="Tunlid A."/>
            <person name="Henrissat B."/>
            <person name="Grigoriev I.V."/>
            <person name="Hibbett D.S."/>
            <person name="Martin F."/>
        </authorList>
    </citation>
    <scope>NUCLEOTIDE SEQUENCE [LARGE SCALE GENOMIC DNA]</scope>
    <source>
        <strain evidence="3 4">SS14</strain>
    </source>
</reference>
<feature type="domain" description="NADP-dependent oxidoreductase" evidence="2">
    <location>
        <begin position="22"/>
        <end position="318"/>
    </location>
</feature>
<dbReference type="Pfam" id="PF00248">
    <property type="entry name" value="Aldo_ket_red"/>
    <property type="match status" value="1"/>
</dbReference>
<dbReference type="InterPro" id="IPR036812">
    <property type="entry name" value="NAD(P)_OxRdtase_dom_sf"/>
</dbReference>
<dbReference type="EMBL" id="KN837157">
    <property type="protein sequence ID" value="KIJ38853.1"/>
    <property type="molecule type" value="Genomic_DNA"/>
</dbReference>
<keyword evidence="1" id="KW-0560">Oxidoreductase</keyword>
<evidence type="ECO:0000313" key="4">
    <source>
        <dbReference type="Proteomes" id="UP000054279"/>
    </source>
</evidence>
<proteinExistence type="predicted"/>
<evidence type="ECO:0000256" key="1">
    <source>
        <dbReference type="ARBA" id="ARBA00023002"/>
    </source>
</evidence>
<protein>
    <recommendedName>
        <fullName evidence="2">NADP-dependent oxidoreductase domain-containing protein</fullName>
    </recommendedName>
</protein>
<dbReference type="InterPro" id="IPR050791">
    <property type="entry name" value="Aldo-Keto_reductase"/>
</dbReference>
<dbReference type="SUPFAM" id="SSF51430">
    <property type="entry name" value="NAD(P)-linked oxidoreductase"/>
    <property type="match status" value="1"/>
</dbReference>
<evidence type="ECO:0000313" key="3">
    <source>
        <dbReference type="EMBL" id="KIJ38853.1"/>
    </source>
</evidence>
<evidence type="ECO:0000259" key="2">
    <source>
        <dbReference type="Pfam" id="PF00248"/>
    </source>
</evidence>
<dbReference type="OrthoDB" id="37537at2759"/>